<gene>
    <name evidence="1" type="ORF">PY32053_01900</name>
</gene>
<evidence type="ECO:0000313" key="1">
    <source>
        <dbReference type="EMBL" id="AYF01524.1"/>
    </source>
</evidence>
<protein>
    <submittedName>
        <fullName evidence="1">Uncharacterized protein</fullName>
    </submittedName>
</protein>
<evidence type="ECO:0000313" key="2">
    <source>
        <dbReference type="Proteomes" id="UP000272010"/>
    </source>
</evidence>
<organism evidence="1 2">
    <name type="scientific">Paracoccus yeei</name>
    <dbReference type="NCBI Taxonomy" id="147645"/>
    <lineage>
        <taxon>Bacteria</taxon>
        <taxon>Pseudomonadati</taxon>
        <taxon>Pseudomonadota</taxon>
        <taxon>Alphaproteobacteria</taxon>
        <taxon>Rhodobacterales</taxon>
        <taxon>Paracoccaceae</taxon>
        <taxon>Paracoccus</taxon>
    </lineage>
</organism>
<dbReference type="Proteomes" id="UP000272010">
    <property type="component" value="Chromosome"/>
</dbReference>
<proteinExistence type="predicted"/>
<dbReference type="EMBL" id="CP031078">
    <property type="protein sequence ID" value="AYF01524.1"/>
    <property type="molecule type" value="Genomic_DNA"/>
</dbReference>
<accession>A0A386ULD9</accession>
<name>A0A386ULD9_9RHOB</name>
<dbReference type="AlphaFoldDB" id="A0A386ULD9"/>
<sequence length="38" mass="4182">MPGPRPLATGCQRFTDCSGPKSINLQKMPLQKPFYAMA</sequence>
<reference evidence="2" key="1">
    <citation type="submission" date="2018-07" db="EMBL/GenBank/DDBJ databases">
        <title>Genome Structure of the Opportunistic Pathogen Paracoccus yeei (Alphaproteobacteria) and Identification of Putative Virulence Factors.</title>
        <authorList>
            <person name="Lasek R."/>
            <person name="Szuplewska M."/>
            <person name="Mitura M."/>
            <person name="Decewicz P."/>
            <person name="Chmielowska C."/>
            <person name="Pawlot A."/>
            <person name="Sentkowska D."/>
            <person name="Czarnecki J."/>
            <person name="Bartosik D."/>
        </authorList>
    </citation>
    <scope>NUCLEOTIDE SEQUENCE [LARGE SCALE GENOMIC DNA]</scope>
    <source>
        <strain evidence="2">CCUG 32053</strain>
    </source>
</reference>